<evidence type="ECO:0000313" key="2">
    <source>
        <dbReference type="Proteomes" id="UP000272888"/>
    </source>
</evidence>
<dbReference type="Proteomes" id="UP000272888">
    <property type="component" value="Unassembled WGS sequence"/>
</dbReference>
<comment type="caution">
    <text evidence="1">The sequence shown here is derived from an EMBL/GenBank/DDBJ whole genome shotgun (WGS) entry which is preliminary data.</text>
</comment>
<accession>A0A3A8QGY2</accession>
<evidence type="ECO:0000313" key="1">
    <source>
        <dbReference type="EMBL" id="RKH67999.1"/>
    </source>
</evidence>
<proteinExistence type="predicted"/>
<keyword evidence="2" id="KW-1185">Reference proteome</keyword>
<gene>
    <name evidence="1" type="ORF">D7V93_01965</name>
</gene>
<name>A0A3A8QGY2_9BACT</name>
<dbReference type="EMBL" id="RAWB01000011">
    <property type="protein sequence ID" value="RKH67999.1"/>
    <property type="molecule type" value="Genomic_DNA"/>
</dbReference>
<protein>
    <recommendedName>
        <fullName evidence="3">Carboxypeptidase regulatory-like domain-containing protein</fullName>
    </recommendedName>
</protein>
<evidence type="ECO:0008006" key="3">
    <source>
        <dbReference type="Google" id="ProtNLM"/>
    </source>
</evidence>
<organism evidence="1 2">
    <name type="scientific">Corallococcus llansteffanensis</name>
    <dbReference type="NCBI Taxonomy" id="2316731"/>
    <lineage>
        <taxon>Bacteria</taxon>
        <taxon>Pseudomonadati</taxon>
        <taxon>Myxococcota</taxon>
        <taxon>Myxococcia</taxon>
        <taxon>Myxococcales</taxon>
        <taxon>Cystobacterineae</taxon>
        <taxon>Myxococcaceae</taxon>
        <taxon>Corallococcus</taxon>
    </lineage>
</organism>
<dbReference type="AlphaFoldDB" id="A0A3A8QGY2"/>
<reference evidence="2" key="1">
    <citation type="submission" date="2018-09" db="EMBL/GenBank/DDBJ databases">
        <authorList>
            <person name="Livingstone P.G."/>
            <person name="Whitworth D.E."/>
        </authorList>
    </citation>
    <scope>NUCLEOTIDE SEQUENCE [LARGE SCALE GENOMIC DNA]</scope>
    <source>
        <strain evidence="2">CA051B</strain>
    </source>
</reference>
<sequence>MLQGRFLTGDGKPLPELDFVLLDAPNENPEPGNVGSLPVGTLEISKEGYFRSNIPRRYAAYYLGVMGGKYHPVEVLFSKDTCVEVYLVPYKH</sequence>